<reference evidence="1" key="1">
    <citation type="submission" date="2023-06" db="EMBL/GenBank/DDBJ databases">
        <title>Genome-scale phylogeny and comparative genomics of the fungal order Sordariales.</title>
        <authorList>
            <consortium name="Lawrence Berkeley National Laboratory"/>
            <person name="Hensen N."/>
            <person name="Bonometti L."/>
            <person name="Westerberg I."/>
            <person name="Brannstrom I.O."/>
            <person name="Guillou S."/>
            <person name="Cros-Aarteil S."/>
            <person name="Calhoun S."/>
            <person name="Haridas S."/>
            <person name="Kuo A."/>
            <person name="Mondo S."/>
            <person name="Pangilinan J."/>
            <person name="Riley R."/>
            <person name="Labutti K."/>
            <person name="Andreopoulos B."/>
            <person name="Lipzen A."/>
            <person name="Chen C."/>
            <person name="Yanf M."/>
            <person name="Daum C."/>
            <person name="Ng V."/>
            <person name="Clum A."/>
            <person name="Steindorff A."/>
            <person name="Ohm R."/>
            <person name="Martin F."/>
            <person name="Silar P."/>
            <person name="Natvig D."/>
            <person name="Lalanne C."/>
            <person name="Gautier V."/>
            <person name="Ament-Velasquez S.L."/>
            <person name="Kruys A."/>
            <person name="Hutchinson M.I."/>
            <person name="Powell A.J."/>
            <person name="Barry K."/>
            <person name="Miller A.N."/>
            <person name="Grigoriev I.V."/>
            <person name="Debuchy R."/>
            <person name="Gladieux P."/>
            <person name="Thoren M.H."/>
            <person name="Johannesson H."/>
        </authorList>
    </citation>
    <scope>NUCLEOTIDE SEQUENCE</scope>
    <source>
        <strain evidence="1">SMH4607-1</strain>
    </source>
</reference>
<evidence type="ECO:0000313" key="2">
    <source>
        <dbReference type="Proteomes" id="UP001172102"/>
    </source>
</evidence>
<accession>A0AA40ARH9</accession>
<protein>
    <submittedName>
        <fullName evidence="1">Uncharacterized protein</fullName>
    </submittedName>
</protein>
<organism evidence="1 2">
    <name type="scientific">Lasiosphaeris hirsuta</name>
    <dbReference type="NCBI Taxonomy" id="260670"/>
    <lineage>
        <taxon>Eukaryota</taxon>
        <taxon>Fungi</taxon>
        <taxon>Dikarya</taxon>
        <taxon>Ascomycota</taxon>
        <taxon>Pezizomycotina</taxon>
        <taxon>Sordariomycetes</taxon>
        <taxon>Sordariomycetidae</taxon>
        <taxon>Sordariales</taxon>
        <taxon>Lasiosphaeriaceae</taxon>
        <taxon>Lasiosphaeris</taxon>
    </lineage>
</organism>
<gene>
    <name evidence="1" type="ORF">B0H67DRAFT_197345</name>
</gene>
<keyword evidence="2" id="KW-1185">Reference proteome</keyword>
<dbReference type="EMBL" id="JAUKUA010000003">
    <property type="protein sequence ID" value="KAK0720627.1"/>
    <property type="molecule type" value="Genomic_DNA"/>
</dbReference>
<sequence length="145" mass="16645">MAWVRILPRPLAVNRPIARAARYCFHTLCMWQRVIRNILRLFARRLSLGVCLSSLSWNRVCVADHCNAGWHHIRHQGVYVGVGGRVGSQYRTCCYFSPQNLVGSFASPRTWKARQGCVCVQGYPNLSAARRILSRLIRHILNREV</sequence>
<proteinExistence type="predicted"/>
<dbReference type="AlphaFoldDB" id="A0AA40ARH9"/>
<name>A0AA40ARH9_9PEZI</name>
<comment type="caution">
    <text evidence="1">The sequence shown here is derived from an EMBL/GenBank/DDBJ whole genome shotgun (WGS) entry which is preliminary data.</text>
</comment>
<dbReference type="Proteomes" id="UP001172102">
    <property type="component" value="Unassembled WGS sequence"/>
</dbReference>
<evidence type="ECO:0000313" key="1">
    <source>
        <dbReference type="EMBL" id="KAK0720627.1"/>
    </source>
</evidence>